<dbReference type="InterPro" id="IPR004358">
    <property type="entry name" value="Sig_transdc_His_kin-like_C"/>
</dbReference>
<dbReference type="InterPro" id="IPR003661">
    <property type="entry name" value="HisK_dim/P_dom"/>
</dbReference>
<dbReference type="Gene3D" id="1.10.287.130">
    <property type="match status" value="1"/>
</dbReference>
<protein>
    <recommendedName>
        <fullName evidence="2">histidine kinase</fullName>
        <ecNumber evidence="2">2.7.13.3</ecNumber>
    </recommendedName>
</protein>
<keyword evidence="3" id="KW-0597">Phosphoprotein</keyword>
<dbReference type="InterPro" id="IPR036890">
    <property type="entry name" value="HATPase_C_sf"/>
</dbReference>
<dbReference type="GO" id="GO:0000155">
    <property type="term" value="F:phosphorelay sensor kinase activity"/>
    <property type="evidence" value="ECO:0007669"/>
    <property type="project" value="InterPro"/>
</dbReference>
<feature type="transmembrane region" description="Helical" evidence="4">
    <location>
        <begin position="167"/>
        <end position="187"/>
    </location>
</feature>
<dbReference type="InterPro" id="IPR003594">
    <property type="entry name" value="HATPase_dom"/>
</dbReference>
<gene>
    <name evidence="6" type="ORF">H3H32_07580</name>
</gene>
<feature type="transmembrane region" description="Helical" evidence="4">
    <location>
        <begin position="223"/>
        <end position="241"/>
    </location>
</feature>
<dbReference type="SMART" id="SM00388">
    <property type="entry name" value="HisKA"/>
    <property type="match status" value="1"/>
</dbReference>
<feature type="domain" description="Histidine kinase" evidence="5">
    <location>
        <begin position="374"/>
        <end position="616"/>
    </location>
</feature>
<evidence type="ECO:0000313" key="6">
    <source>
        <dbReference type="EMBL" id="QMW06876.1"/>
    </source>
</evidence>
<keyword evidence="4" id="KW-0812">Transmembrane</keyword>
<sequence length="616" mass="68147">MQLGVFSYCWAAVDLYVDGRLITSFGNTGANGRPYAEHYPYYQKAAPFDLTTGQDHLIALHVVDYVSPFSKNQLKAQLEGGTSKIIRIVGPKTFNWLHVNARLSPVYSAIWLTVSFLLATLFWLLVFQNLYERSLIRLLAIGETLLVFASIGLMMEVLEPAFIYEVIVYRISGVLLGVAIAFLPITLLRVLNYPSSRRIDSFIIGISVLGSSLTAYTNTGLPSSLATVLQFLFFFALLIWARKKIKGALWAIVTGAFLTIAFALGYAILQLSSFFNPHLGYAATGFFLSLPLSFLVYIALRFKEIVAEDRAKAVAVVQITEEKRQLLATQNQRLEQQVETRTAQLNQSLIDLRATQAQLIQKEKLASLGELTAGVAHEIQNPLNFVNNFAEVSTELIDELKEGPFQKLPDSEKGYADEILGDLSSNLQKINHHGGRASSIVKGMLEHSRTESGERRPTDLNALADEYLKIAYHGLRAKDKDFNADLKTNFMTDLGRIEVVPQEIGRVLLNLYNNAFYAVIKKQKLAPSGYQPTVTVSTHQFNGQLQIRVSDNGTGMPESVKAKIFQPFFTTKPTSEGTGLGLSLSYDIVTKGHGGTLTAESEPNQGTVFTIALPLT</sequence>
<proteinExistence type="predicted"/>
<dbReference type="InterPro" id="IPR005467">
    <property type="entry name" value="His_kinase_dom"/>
</dbReference>
<feature type="transmembrane region" description="Helical" evidence="4">
    <location>
        <begin position="138"/>
        <end position="155"/>
    </location>
</feature>
<feature type="transmembrane region" description="Helical" evidence="4">
    <location>
        <begin position="199"/>
        <end position="217"/>
    </location>
</feature>
<dbReference type="Proteomes" id="UP000515369">
    <property type="component" value="Chromosome"/>
</dbReference>
<evidence type="ECO:0000256" key="1">
    <source>
        <dbReference type="ARBA" id="ARBA00000085"/>
    </source>
</evidence>
<comment type="catalytic activity">
    <reaction evidence="1">
        <text>ATP + protein L-histidine = ADP + protein N-phospho-L-histidine.</text>
        <dbReference type="EC" id="2.7.13.3"/>
    </reaction>
</comment>
<dbReference type="Pfam" id="PF02518">
    <property type="entry name" value="HATPase_c"/>
    <property type="match status" value="1"/>
</dbReference>
<dbReference type="PRINTS" id="PR00344">
    <property type="entry name" value="BCTRLSENSOR"/>
</dbReference>
<evidence type="ECO:0000256" key="4">
    <source>
        <dbReference type="SAM" id="Phobius"/>
    </source>
</evidence>
<dbReference type="InterPro" id="IPR036097">
    <property type="entry name" value="HisK_dim/P_sf"/>
</dbReference>
<keyword evidence="6" id="KW-0808">Transferase</keyword>
<keyword evidence="4" id="KW-0472">Membrane</keyword>
<keyword evidence="4" id="KW-1133">Transmembrane helix</keyword>
<evidence type="ECO:0000259" key="5">
    <source>
        <dbReference type="PROSITE" id="PS50109"/>
    </source>
</evidence>
<feature type="transmembrane region" description="Helical" evidence="4">
    <location>
        <begin position="248"/>
        <end position="269"/>
    </location>
</feature>
<dbReference type="AlphaFoldDB" id="A0A7G5H6Y4"/>
<dbReference type="PANTHER" id="PTHR43065:SF42">
    <property type="entry name" value="TWO-COMPONENT SENSOR PPRA"/>
    <property type="match status" value="1"/>
</dbReference>
<accession>A0A7G5H6Y4</accession>
<dbReference type="EMBL" id="CP059732">
    <property type="protein sequence ID" value="QMW06876.1"/>
    <property type="molecule type" value="Genomic_DNA"/>
</dbReference>
<dbReference type="SMART" id="SM00387">
    <property type="entry name" value="HATPase_c"/>
    <property type="match status" value="1"/>
</dbReference>
<dbReference type="EC" id="2.7.13.3" evidence="2"/>
<keyword evidence="6" id="KW-0418">Kinase</keyword>
<dbReference type="PROSITE" id="PS50109">
    <property type="entry name" value="HIS_KIN"/>
    <property type="match status" value="1"/>
</dbReference>
<feature type="transmembrane region" description="Helical" evidence="4">
    <location>
        <begin position="106"/>
        <end position="126"/>
    </location>
</feature>
<evidence type="ECO:0000313" key="7">
    <source>
        <dbReference type="Proteomes" id="UP000515369"/>
    </source>
</evidence>
<reference evidence="6 7" key="1">
    <citation type="submission" date="2020-07" db="EMBL/GenBank/DDBJ databases">
        <title>Spirosoma foliorum sp. nov., isolated from the leaves on the Nejang mountain Korea, Republic of.</title>
        <authorList>
            <person name="Ho H."/>
            <person name="Lee Y.-J."/>
            <person name="Nurcahyanto D.-A."/>
            <person name="Kim S.-G."/>
        </authorList>
    </citation>
    <scope>NUCLEOTIDE SEQUENCE [LARGE SCALE GENOMIC DNA]</scope>
    <source>
        <strain evidence="6 7">PL0136</strain>
    </source>
</reference>
<evidence type="ECO:0000256" key="2">
    <source>
        <dbReference type="ARBA" id="ARBA00012438"/>
    </source>
</evidence>
<dbReference type="Gene3D" id="3.30.565.10">
    <property type="entry name" value="Histidine kinase-like ATPase, C-terminal domain"/>
    <property type="match status" value="1"/>
</dbReference>
<organism evidence="6 7">
    <name type="scientific">Spirosoma foliorum</name>
    <dbReference type="NCBI Taxonomy" id="2710596"/>
    <lineage>
        <taxon>Bacteria</taxon>
        <taxon>Pseudomonadati</taxon>
        <taxon>Bacteroidota</taxon>
        <taxon>Cytophagia</taxon>
        <taxon>Cytophagales</taxon>
        <taxon>Cytophagaceae</taxon>
        <taxon>Spirosoma</taxon>
    </lineage>
</organism>
<dbReference type="SUPFAM" id="SSF55874">
    <property type="entry name" value="ATPase domain of HSP90 chaperone/DNA topoisomerase II/histidine kinase"/>
    <property type="match status" value="1"/>
</dbReference>
<name>A0A7G5H6Y4_9BACT</name>
<dbReference type="SUPFAM" id="SSF47384">
    <property type="entry name" value="Homodimeric domain of signal transducing histidine kinase"/>
    <property type="match status" value="1"/>
</dbReference>
<evidence type="ECO:0000256" key="3">
    <source>
        <dbReference type="ARBA" id="ARBA00022553"/>
    </source>
</evidence>
<dbReference type="CDD" id="cd00082">
    <property type="entry name" value="HisKA"/>
    <property type="match status" value="1"/>
</dbReference>
<feature type="transmembrane region" description="Helical" evidence="4">
    <location>
        <begin position="281"/>
        <end position="300"/>
    </location>
</feature>
<dbReference type="PANTHER" id="PTHR43065">
    <property type="entry name" value="SENSOR HISTIDINE KINASE"/>
    <property type="match status" value="1"/>
</dbReference>
<keyword evidence="7" id="KW-1185">Reference proteome</keyword>
<dbReference type="KEGG" id="sfol:H3H32_07580"/>